<evidence type="ECO:0000313" key="3">
    <source>
        <dbReference type="Proteomes" id="UP000007319"/>
    </source>
</evidence>
<gene>
    <name evidence="2" type="ORF">AZOBR_110081</name>
</gene>
<sequence length="87" mass="9083">MVVGPLKLGVLCAQPILADGDHLPDATAGTQFAEHLAFNDFALSAHIQSPKPKNVKPANLADTADHSNTKPPPVGECPLCAPRIPKP</sequence>
<evidence type="ECO:0000256" key="1">
    <source>
        <dbReference type="SAM" id="MobiDB-lite"/>
    </source>
</evidence>
<reference evidence="2 3" key="1">
    <citation type="journal article" date="2011" name="PLoS Genet.">
        <title>Azospirillum genomes reveal transition of bacteria from aquatic to terrestrial environments.</title>
        <authorList>
            <person name="Wisniewski-Dye F."/>
            <person name="Borziak K."/>
            <person name="Khalsa-Moyers G."/>
            <person name="Alexandre G."/>
            <person name="Sukharnikov L.O."/>
            <person name="Wuichet K."/>
            <person name="Hurst G.B."/>
            <person name="McDonald W.H."/>
            <person name="Robertson J.S."/>
            <person name="Barbe V."/>
            <person name="Calteau A."/>
            <person name="Rouy Z."/>
            <person name="Mangenot S."/>
            <person name="Prigent-Combaret C."/>
            <person name="Normand P."/>
            <person name="Boyer M."/>
            <person name="Siguier P."/>
            <person name="Dessaux Y."/>
            <person name="Elmerich C."/>
            <person name="Condemine G."/>
            <person name="Krishnen G."/>
            <person name="Kennedy I."/>
            <person name="Paterson A.H."/>
            <person name="Gonzalez V."/>
            <person name="Mavingui P."/>
            <person name="Zhulin I.B."/>
        </authorList>
    </citation>
    <scope>NUCLEOTIDE SEQUENCE [LARGE SCALE GENOMIC DNA]</scope>
    <source>
        <strain evidence="2 3">Sp245</strain>
    </source>
</reference>
<feature type="region of interest" description="Disordered" evidence="1">
    <location>
        <begin position="49"/>
        <end position="87"/>
    </location>
</feature>
<protein>
    <submittedName>
        <fullName evidence="2">Uncharacterized protein</fullName>
    </submittedName>
</protein>
<proteinExistence type="predicted"/>
<organism evidence="2 3">
    <name type="scientific">Azospirillum baldaniorum</name>
    <dbReference type="NCBI Taxonomy" id="1064539"/>
    <lineage>
        <taxon>Bacteria</taxon>
        <taxon>Pseudomonadati</taxon>
        <taxon>Pseudomonadota</taxon>
        <taxon>Alphaproteobacteria</taxon>
        <taxon>Rhodospirillales</taxon>
        <taxon>Azospirillaceae</taxon>
        <taxon>Azospirillum</taxon>
    </lineage>
</organism>
<name>A0A9P1NLX7_9PROT</name>
<dbReference type="KEGG" id="abs:AZOBR_110081"/>
<accession>A0A9P1NLX7</accession>
<dbReference type="AlphaFoldDB" id="A0A9P1NLX7"/>
<dbReference type="Proteomes" id="UP000007319">
    <property type="component" value="Chromosome"/>
</dbReference>
<evidence type="ECO:0000313" key="2">
    <source>
        <dbReference type="EMBL" id="CCC98107.1"/>
    </source>
</evidence>
<keyword evidence="3" id="KW-1185">Reference proteome</keyword>
<dbReference type="EMBL" id="HE577327">
    <property type="protein sequence ID" value="CCC98107.1"/>
    <property type="molecule type" value="Genomic_DNA"/>
</dbReference>